<keyword evidence="4" id="KW-1185">Reference proteome</keyword>
<feature type="domain" description="GRDP C2" evidence="1">
    <location>
        <begin position="339"/>
        <end position="470"/>
    </location>
</feature>
<dbReference type="PANTHER" id="PTHR34365:SF7">
    <property type="entry name" value="GLYCINE-RICH DOMAIN-CONTAINING PROTEIN 1"/>
    <property type="match status" value="1"/>
</dbReference>
<dbReference type="Pfam" id="PF25335">
    <property type="entry name" value="GRDP_C"/>
    <property type="match status" value="1"/>
</dbReference>
<dbReference type="InterPro" id="IPR057458">
    <property type="entry name" value="GRDP_C2"/>
</dbReference>
<dbReference type="PANTHER" id="PTHR34365">
    <property type="entry name" value="ENOLASE (DUF1399)"/>
    <property type="match status" value="1"/>
</dbReference>
<dbReference type="Proteomes" id="UP000826271">
    <property type="component" value="Unassembled WGS sequence"/>
</dbReference>
<proteinExistence type="predicted"/>
<dbReference type="AlphaFoldDB" id="A0AAV6XMH2"/>
<evidence type="ECO:0000313" key="3">
    <source>
        <dbReference type="EMBL" id="KAG8384191.1"/>
    </source>
</evidence>
<dbReference type="InterPro" id="IPR057518">
    <property type="entry name" value="GRDP_C"/>
</dbReference>
<name>A0AAV6XMH2_9LAMI</name>
<dbReference type="EMBL" id="WHWC01000004">
    <property type="protein sequence ID" value="KAG8384191.1"/>
    <property type="molecule type" value="Genomic_DNA"/>
</dbReference>
<evidence type="ECO:0000313" key="4">
    <source>
        <dbReference type="Proteomes" id="UP000826271"/>
    </source>
</evidence>
<comment type="caution">
    <text evidence="3">The sequence shown here is derived from an EMBL/GenBank/DDBJ whole genome shotgun (WGS) entry which is preliminary data.</text>
</comment>
<dbReference type="Pfam" id="PF25334">
    <property type="entry name" value="C2_GRDP"/>
    <property type="match status" value="1"/>
</dbReference>
<dbReference type="InterPro" id="IPR009836">
    <property type="entry name" value="GRDP-like"/>
</dbReference>
<gene>
    <name evidence="3" type="ORF">BUALT_Bualt04G0092400</name>
</gene>
<reference evidence="3" key="1">
    <citation type="submission" date="2019-10" db="EMBL/GenBank/DDBJ databases">
        <authorList>
            <person name="Zhang R."/>
            <person name="Pan Y."/>
            <person name="Wang J."/>
            <person name="Ma R."/>
            <person name="Yu S."/>
        </authorList>
    </citation>
    <scope>NUCLEOTIDE SEQUENCE</scope>
    <source>
        <strain evidence="3">LA-IB0</strain>
        <tissue evidence="3">Leaf</tissue>
    </source>
</reference>
<protein>
    <submittedName>
        <fullName evidence="3">Uncharacterized protein</fullName>
    </submittedName>
</protein>
<feature type="domain" description="GRPD C-terminal" evidence="2">
    <location>
        <begin position="509"/>
        <end position="645"/>
    </location>
</feature>
<evidence type="ECO:0000259" key="2">
    <source>
        <dbReference type="Pfam" id="PF25335"/>
    </source>
</evidence>
<dbReference type="Pfam" id="PF07173">
    <property type="entry name" value="GRDP-like"/>
    <property type="match status" value="1"/>
</dbReference>
<evidence type="ECO:0000259" key="1">
    <source>
        <dbReference type="Pfam" id="PF25334"/>
    </source>
</evidence>
<organism evidence="3 4">
    <name type="scientific">Buddleja alternifolia</name>
    <dbReference type="NCBI Taxonomy" id="168488"/>
    <lineage>
        <taxon>Eukaryota</taxon>
        <taxon>Viridiplantae</taxon>
        <taxon>Streptophyta</taxon>
        <taxon>Embryophyta</taxon>
        <taxon>Tracheophyta</taxon>
        <taxon>Spermatophyta</taxon>
        <taxon>Magnoliopsida</taxon>
        <taxon>eudicotyledons</taxon>
        <taxon>Gunneridae</taxon>
        <taxon>Pentapetalae</taxon>
        <taxon>asterids</taxon>
        <taxon>lamiids</taxon>
        <taxon>Lamiales</taxon>
        <taxon>Scrophulariaceae</taxon>
        <taxon>Buddlejeae</taxon>
        <taxon>Buddleja</taxon>
    </lineage>
</organism>
<sequence>MEREQELEWKQAQSTEISVDLVAAAQTQLKFLATVDRNRWLYEGPGLDVAIYRQEHDFKFIVWDLFNFWYNAYWLPLLAKHSESQLVEGPLVVPLDCEWVWHCHRLNPARYKKDCEEFYGRILDNQNIVSSVGGTSTKATEEIWKTLFPGVPYELDLTSALQDNICAKKVGEEKCTKYDLILAVQRQSPFFYQVSRPYMNDIRYLEGAVARYKGFLHLIKRNKEKSIKSFSVPTYDIDLIWHTHQLHPVSYCNDLMKIMGKILEHDDTDSDRTKGEKLDVGFTGTTKTFEDMYGCRYWRAGGMYRGGAPSPVRTTPYSGIITKKVPISNDNQKITLPTTEVLEVMLEFVGVRNLPEGHKGTLVVSFSKTQPDTIFNTKRSLTILSETGEKQVAAFQCQPTGNLLFELVSFSPSSFPLPKSSKTMGTTSISLEDFLSPDSNLTMEKWVDLVPSSNIIEPKPIGLRVAVSVTLPTTAPYVLHMIRARPFSKSSCLFPLPVKVQFAKSWTNVIDEAGNLVLSLQMRDSKKSKGKKECTRRAVVGIMGSGETRTLAEFAEAEWSLVNSPWSLQLPTIDSDDGHLLELTGPQTVRLFPGGRLDYEKRRCEKHKVEHKHESHLITAVEFSAENPYGREVALLDLKSGTVKVKEEWFLLPGFILTFVLVNTLRKEGCLIVGSKSPKKKRVSNEEVGNETNLAFLQKEVEVADKENVLMSAKKSLRSVMEAQLDA</sequence>
<accession>A0AAV6XMH2</accession>